<evidence type="ECO:0000313" key="2">
    <source>
        <dbReference type="Proteomes" id="UP001521137"/>
    </source>
</evidence>
<accession>A0ABS9D7A0</accession>
<sequence>MPTVTNFVKRKSKQLAFYVRGFLQKQIPYSEVDLFFWDTMEEWAQIKSGKLQPYERTEQVFWHVLHQVHYWPQNTLQEDPVLREELEICLNFLEGEERYPLPLDCIGIRP</sequence>
<name>A0ABS9D7A0_9ALTE</name>
<evidence type="ECO:0000313" key="1">
    <source>
        <dbReference type="EMBL" id="MCF2948655.1"/>
    </source>
</evidence>
<dbReference type="Proteomes" id="UP001521137">
    <property type="component" value="Unassembled WGS sequence"/>
</dbReference>
<dbReference type="RefSeq" id="WP_235312592.1">
    <property type="nucleotide sequence ID" value="NZ_JAKGAS010000005.1"/>
</dbReference>
<organism evidence="1 2">
    <name type="scientific">Paraglaciecola algarum</name>
    <dbReference type="NCBI Taxonomy" id="3050085"/>
    <lineage>
        <taxon>Bacteria</taxon>
        <taxon>Pseudomonadati</taxon>
        <taxon>Pseudomonadota</taxon>
        <taxon>Gammaproteobacteria</taxon>
        <taxon>Alteromonadales</taxon>
        <taxon>Alteromonadaceae</taxon>
        <taxon>Paraglaciecola</taxon>
    </lineage>
</organism>
<proteinExistence type="predicted"/>
<dbReference type="EMBL" id="JAKGAS010000005">
    <property type="protein sequence ID" value="MCF2948655.1"/>
    <property type="molecule type" value="Genomic_DNA"/>
</dbReference>
<gene>
    <name evidence="1" type="ORF">L0668_11100</name>
</gene>
<comment type="caution">
    <text evidence="1">The sequence shown here is derived from an EMBL/GenBank/DDBJ whole genome shotgun (WGS) entry which is preliminary data.</text>
</comment>
<keyword evidence="2" id="KW-1185">Reference proteome</keyword>
<protein>
    <submittedName>
        <fullName evidence="1">Uncharacterized protein</fullName>
    </submittedName>
</protein>
<reference evidence="1 2" key="1">
    <citation type="submission" date="2022-01" db="EMBL/GenBank/DDBJ databases">
        <title>Paraglaciecola sp. G1-23.</title>
        <authorList>
            <person name="Jin M.S."/>
            <person name="Han D.M."/>
            <person name="Kim H.M."/>
            <person name="Jeon C.O."/>
        </authorList>
    </citation>
    <scope>NUCLEOTIDE SEQUENCE [LARGE SCALE GENOMIC DNA]</scope>
    <source>
        <strain evidence="1 2">G1-23</strain>
    </source>
</reference>